<organism evidence="1 2">
    <name type="scientific">Hamiltonella defensa subsp. Acyrthosiphon pisum (strain 5AT)</name>
    <dbReference type="NCBI Taxonomy" id="572265"/>
    <lineage>
        <taxon>Bacteria</taxon>
        <taxon>Pseudomonadati</taxon>
        <taxon>Pseudomonadota</taxon>
        <taxon>Gammaproteobacteria</taxon>
        <taxon>Enterobacterales</taxon>
        <taxon>Enterobacteriaceae</taxon>
        <taxon>aphid secondary symbionts</taxon>
        <taxon>Candidatus Williamhamiltonella</taxon>
    </lineage>
</organism>
<dbReference type="HOGENOM" id="CLU_3389753_0_0_6"/>
<dbReference type="KEGG" id="hde:HDEF_1197"/>
<accession>C4K5L3</accession>
<evidence type="ECO:0000313" key="2">
    <source>
        <dbReference type="Proteomes" id="UP000002334"/>
    </source>
</evidence>
<dbReference type="AlphaFoldDB" id="C4K5L3"/>
<sequence>MMAIEPLLGYQSLADLIKCIFKKLDKTFLGDL</sequence>
<proteinExistence type="predicted"/>
<name>C4K5L3_HAMD5</name>
<dbReference type="Proteomes" id="UP000002334">
    <property type="component" value="Chromosome"/>
</dbReference>
<reference evidence="1 2" key="1">
    <citation type="journal article" date="2009" name="Proc. Natl. Acad. Sci. U.S.A.">
        <title>Hamiltonella defensa, genome evolution of protective bacterial endosymbiont from pathogenic ancestors.</title>
        <authorList>
            <person name="Degnan P.H."/>
            <person name="Yu Y."/>
            <person name="Sisneros N."/>
            <person name="Wing R.A."/>
            <person name="Moran N.A."/>
        </authorList>
    </citation>
    <scope>NUCLEOTIDE SEQUENCE [LARGE SCALE GENOMIC DNA]</scope>
    <source>
        <strain evidence="2">5AT</strain>
    </source>
</reference>
<dbReference type="EMBL" id="CP001277">
    <property type="protein sequence ID" value="ACQ67856.1"/>
    <property type="molecule type" value="Genomic_DNA"/>
</dbReference>
<evidence type="ECO:0000313" key="1">
    <source>
        <dbReference type="EMBL" id="ACQ67856.1"/>
    </source>
</evidence>
<gene>
    <name evidence="1" type="ordered locus">HDEF_1197</name>
</gene>
<protein>
    <submittedName>
        <fullName evidence="1">Uncharacterized protein</fullName>
    </submittedName>
</protein>
<keyword evidence="2" id="KW-1185">Reference proteome</keyword>